<gene>
    <name evidence="1" type="ORF">AVDCRST_MAG93-7882</name>
</gene>
<evidence type="ECO:0000313" key="1">
    <source>
        <dbReference type="EMBL" id="CAA9364733.1"/>
    </source>
</evidence>
<accession>A0A6J4MRR1</accession>
<dbReference type="AlphaFoldDB" id="A0A6J4MRR1"/>
<name>A0A6J4MRR1_9CHLR</name>
<protein>
    <submittedName>
        <fullName evidence="1">Uncharacterized protein</fullName>
    </submittedName>
</protein>
<feature type="non-terminal residue" evidence="1">
    <location>
        <position position="97"/>
    </location>
</feature>
<organism evidence="1">
    <name type="scientific">uncultured Chloroflexia bacterium</name>
    <dbReference type="NCBI Taxonomy" id="1672391"/>
    <lineage>
        <taxon>Bacteria</taxon>
        <taxon>Bacillati</taxon>
        <taxon>Chloroflexota</taxon>
        <taxon>Chloroflexia</taxon>
        <taxon>environmental samples</taxon>
    </lineage>
</organism>
<sequence>MIVISEERLVESPYIEWVAHGFTAADGCEMRPAEYNWHLIFTRHEGVRRILVVGALEEARPLSYVAGAETLWIRFKVGTFLPHLPAPATVNQELLLS</sequence>
<proteinExistence type="predicted"/>
<reference evidence="1" key="1">
    <citation type="submission" date="2020-02" db="EMBL/GenBank/DDBJ databases">
        <authorList>
            <person name="Meier V. D."/>
        </authorList>
    </citation>
    <scope>NUCLEOTIDE SEQUENCE</scope>
    <source>
        <strain evidence="1">AVDCRST_MAG93</strain>
    </source>
</reference>
<dbReference type="EMBL" id="CADCTR010002657">
    <property type="protein sequence ID" value="CAA9364733.1"/>
    <property type="molecule type" value="Genomic_DNA"/>
</dbReference>